<evidence type="ECO:0000256" key="3">
    <source>
        <dbReference type="SAM" id="SignalP"/>
    </source>
</evidence>
<comment type="caution">
    <text evidence="4">The sequence shown here is derived from an EMBL/GenBank/DDBJ whole genome shotgun (WGS) entry which is preliminary data.</text>
</comment>
<dbReference type="OrthoDB" id="6395565at2"/>
<feature type="transmembrane region" description="Helical" evidence="2">
    <location>
        <begin position="634"/>
        <end position="652"/>
    </location>
</feature>
<keyword evidence="2" id="KW-1133">Transmembrane helix</keyword>
<sequence>MPNKIFKLSVITASLLATNSVTAAIYKIVPVNSNVDAKQTFSSTISDSSIESDTNPLGCFADTVSCSDSNYLLGGDSRQGSDGFSYRDEVPFRIDNHFSYLDYNDLKSYCYNQLGYSTCESWANQQWFGGQSSNDTDVCDTSLQGGLCHERRAFNQGYNGRNAVALINGSEISAPVESSYTPPGGSLITDSSNSVVNKVLADGTPIGIASSGYYSVGSNELLTYRQRGFYGTTYLLPKQDGASIVKQMGRTFAFDSFEYPKDSGSIYVVGSASIAPFNNNDDNKNYFGDLSKCTETTNYPNPVLLADCQNFAFATQAYVWDTADANGASGAAVSEWSGQATSEPNRDDASAQSSARTSVIAETSNSLYGDKPVLGGFNTYRDDDSLLMQAAIFYPASSFDPSKENQWQTAFVRGAEIKQGDDYIYSNSLVKDINNHLIAIGEAKRSGRYPENGAANNRLFYTDASKGSPTSPPTAVYLSGDIFFKGAGGEANAINNYNEVVGSIDAEDDREVNGKERRRRGFIDPLNLSGYNTERFAIFQGKSWWLDNLTNDGDVSGNNNQYRIVNATGINDDGVISATANFCQGGYDYVSHNSYCGDGAGVEKLVAVKLIPIPGATSSDIQIRKAGDAPVERSGGGSLGYFALTILGLIGFRRRKNKM</sequence>
<evidence type="ECO:0000256" key="1">
    <source>
        <dbReference type="SAM" id="MobiDB-lite"/>
    </source>
</evidence>
<dbReference type="RefSeq" id="WP_086958441.1">
    <property type="nucleotide sequence ID" value="NZ_AP018680.1"/>
</dbReference>
<accession>A0A368LN67</accession>
<name>A0A368LN67_9VIBR</name>
<dbReference type="InterPro" id="IPR020008">
    <property type="entry name" value="GlyGly_CTERM"/>
</dbReference>
<feature type="region of interest" description="Disordered" evidence="1">
    <location>
        <begin position="334"/>
        <end position="356"/>
    </location>
</feature>
<dbReference type="Proteomes" id="UP000252479">
    <property type="component" value="Unassembled WGS sequence"/>
</dbReference>
<dbReference type="EMBL" id="QPGL01000001">
    <property type="protein sequence ID" value="RCS73236.1"/>
    <property type="molecule type" value="Genomic_DNA"/>
</dbReference>
<keyword evidence="2" id="KW-0812">Transmembrane</keyword>
<feature type="chain" id="PRO_5016722224" evidence="3">
    <location>
        <begin position="24"/>
        <end position="659"/>
    </location>
</feature>
<feature type="signal peptide" evidence="3">
    <location>
        <begin position="1"/>
        <end position="23"/>
    </location>
</feature>
<keyword evidence="5" id="KW-1185">Reference proteome</keyword>
<protein>
    <submittedName>
        <fullName evidence="4">DUF3466 family protein</fullName>
    </submittedName>
</protein>
<proteinExistence type="predicted"/>
<gene>
    <name evidence="4" type="ORF">CIK83_06160</name>
</gene>
<evidence type="ECO:0000313" key="4">
    <source>
        <dbReference type="EMBL" id="RCS73236.1"/>
    </source>
</evidence>
<organism evidence="4 5">
    <name type="scientific">Vibrio casei</name>
    <dbReference type="NCBI Taxonomy" id="673372"/>
    <lineage>
        <taxon>Bacteria</taxon>
        <taxon>Pseudomonadati</taxon>
        <taxon>Pseudomonadota</taxon>
        <taxon>Gammaproteobacteria</taxon>
        <taxon>Vibrionales</taxon>
        <taxon>Vibrionaceae</taxon>
        <taxon>Vibrio</taxon>
    </lineage>
</organism>
<dbReference type="GeneID" id="303188495"/>
<keyword evidence="2" id="KW-0472">Membrane</keyword>
<keyword evidence="3" id="KW-0732">Signal</keyword>
<evidence type="ECO:0000256" key="2">
    <source>
        <dbReference type="SAM" id="Phobius"/>
    </source>
</evidence>
<reference evidence="4 5" key="1">
    <citation type="journal article" date="2017" name="Elife">
        <title>Extensive horizontal gene transfer in cheese-associated bacteria.</title>
        <authorList>
            <person name="Bonham K.S."/>
            <person name="Wolfe B.E."/>
            <person name="Dutton R.J."/>
        </authorList>
    </citation>
    <scope>NUCLEOTIDE SEQUENCE [LARGE SCALE GENOMIC DNA]</scope>
    <source>
        <strain evidence="4 5">JB196</strain>
    </source>
</reference>
<dbReference type="Pfam" id="PF11949">
    <property type="entry name" value="DUF3466"/>
    <property type="match status" value="1"/>
</dbReference>
<dbReference type="InterPro" id="IPR022562">
    <property type="entry name" value="DUF3466"/>
</dbReference>
<evidence type="ECO:0000313" key="5">
    <source>
        <dbReference type="Proteomes" id="UP000252479"/>
    </source>
</evidence>
<dbReference type="AlphaFoldDB" id="A0A368LN67"/>
<dbReference type="NCBIfam" id="TIGR03501">
    <property type="entry name" value="GlyGly_CTERM"/>
    <property type="match status" value="1"/>
</dbReference>